<name>A0A0G4F812_9ALVE</name>
<sequence>MQTYTPQQVKRKGQDRAVALGEPKLARETVKQQHAHPSSPPQPESGEVLVDIEDLAGTQSAGQKRPVGKCHRDAKDEIRGQGCEGTETPVKTELAQKGSATPRKRSRQNTSFSVPAESSIRQVTSLLGDLHGTPVHQKNTSNACSHKASVMEAAVSLILSQNTSNRNSSAALQNIRTKFKGDFEALLAAPDSEVQDAIRTGGLANVKTKRIKQLLRAVKERNGTLSLEHLRSLPPADVKAELESYRGKGFGPKCSACLQMFTLQLPEFAVDTHVHRLCNRIFELGCPTPEHTYEHMNKLVPDSLKHNLHVLFIRHGRKICGARGPRCSSCPLSVPRDEQGDRPGARKGMLERIPCAYARSLAAAEFEGDPKRDPACE</sequence>
<evidence type="ECO:0000313" key="3">
    <source>
        <dbReference type="EMBL" id="CEM08424.1"/>
    </source>
</evidence>
<reference evidence="3" key="1">
    <citation type="submission" date="2014-11" db="EMBL/GenBank/DDBJ databases">
        <authorList>
            <person name="Otto D Thomas"/>
            <person name="Naeem Raeece"/>
        </authorList>
    </citation>
    <scope>NUCLEOTIDE SEQUENCE</scope>
</reference>
<dbReference type="GO" id="GO:0016787">
    <property type="term" value="F:hydrolase activity"/>
    <property type="evidence" value="ECO:0007669"/>
    <property type="project" value="UniProtKB-ARBA"/>
</dbReference>
<dbReference type="PANTHER" id="PTHR47203:SF1">
    <property type="entry name" value="HYPOTHETICAL BASE EXCISION DNA REPAIR PROTEIN (EUROFUNG)"/>
    <property type="match status" value="1"/>
</dbReference>
<dbReference type="InterPro" id="IPR011257">
    <property type="entry name" value="DNA_glycosylase"/>
</dbReference>
<dbReference type="Pfam" id="PF00730">
    <property type="entry name" value="HhH-GPD"/>
    <property type="match status" value="1"/>
</dbReference>
<accession>A0A0G4F812</accession>
<evidence type="ECO:0000256" key="1">
    <source>
        <dbReference type="SAM" id="MobiDB-lite"/>
    </source>
</evidence>
<dbReference type="PANTHER" id="PTHR47203">
    <property type="match status" value="1"/>
</dbReference>
<protein>
    <recommendedName>
        <fullName evidence="2">HhH-GPD domain-containing protein</fullName>
    </recommendedName>
</protein>
<dbReference type="CDD" id="cd00056">
    <property type="entry name" value="ENDO3c"/>
    <property type="match status" value="1"/>
</dbReference>
<dbReference type="Gene3D" id="1.10.340.30">
    <property type="entry name" value="Hypothetical protein, domain 2"/>
    <property type="match status" value="1"/>
</dbReference>
<evidence type="ECO:0000259" key="2">
    <source>
        <dbReference type="SMART" id="SM00478"/>
    </source>
</evidence>
<dbReference type="GO" id="GO:0006284">
    <property type="term" value="P:base-excision repair"/>
    <property type="evidence" value="ECO:0007669"/>
    <property type="project" value="InterPro"/>
</dbReference>
<dbReference type="SUPFAM" id="SSF48150">
    <property type="entry name" value="DNA-glycosylase"/>
    <property type="match status" value="1"/>
</dbReference>
<dbReference type="AlphaFoldDB" id="A0A0G4F812"/>
<dbReference type="Gene3D" id="1.10.1670.10">
    <property type="entry name" value="Helix-hairpin-Helix base-excision DNA repair enzymes (C-terminal)"/>
    <property type="match status" value="1"/>
</dbReference>
<dbReference type="GO" id="GO:0140097">
    <property type="term" value="F:catalytic activity, acting on DNA"/>
    <property type="evidence" value="ECO:0007669"/>
    <property type="project" value="UniProtKB-ARBA"/>
</dbReference>
<dbReference type="EMBL" id="CDMZ01000174">
    <property type="protein sequence ID" value="CEM08424.1"/>
    <property type="molecule type" value="Genomic_DNA"/>
</dbReference>
<dbReference type="SMART" id="SM00478">
    <property type="entry name" value="ENDO3c"/>
    <property type="match status" value="1"/>
</dbReference>
<organism evidence="3">
    <name type="scientific">Chromera velia CCMP2878</name>
    <dbReference type="NCBI Taxonomy" id="1169474"/>
    <lineage>
        <taxon>Eukaryota</taxon>
        <taxon>Sar</taxon>
        <taxon>Alveolata</taxon>
        <taxon>Colpodellida</taxon>
        <taxon>Chromeraceae</taxon>
        <taxon>Chromera</taxon>
    </lineage>
</organism>
<gene>
    <name evidence="3" type="ORF">Cvel_15579</name>
</gene>
<dbReference type="InterPro" id="IPR003265">
    <property type="entry name" value="HhH-GPD_domain"/>
</dbReference>
<feature type="region of interest" description="Disordered" evidence="1">
    <location>
        <begin position="26"/>
        <end position="117"/>
    </location>
</feature>
<dbReference type="VEuPathDB" id="CryptoDB:Cvel_15579"/>
<dbReference type="PhylomeDB" id="A0A0G4F812"/>
<proteinExistence type="predicted"/>
<dbReference type="InterPro" id="IPR023170">
    <property type="entry name" value="HhH_base_excis_C"/>
</dbReference>
<feature type="domain" description="HhH-GPD" evidence="2">
    <location>
        <begin position="159"/>
        <end position="318"/>
    </location>
</feature>
<feature type="compositionally biased region" description="Basic and acidic residues" evidence="1">
    <location>
        <begin position="70"/>
        <end position="79"/>
    </location>
</feature>